<dbReference type="SUPFAM" id="SSF141072">
    <property type="entry name" value="CalX-like"/>
    <property type="match status" value="2"/>
</dbReference>
<evidence type="ECO:0000256" key="2">
    <source>
        <dbReference type="ARBA" id="ARBA00022737"/>
    </source>
</evidence>
<dbReference type="PANTHER" id="PTHR11878">
    <property type="entry name" value="SODIUM/CALCIUM EXCHANGER"/>
    <property type="match status" value="1"/>
</dbReference>
<dbReference type="InterPro" id="IPR051171">
    <property type="entry name" value="CaCA"/>
</dbReference>
<dbReference type="PANTHER" id="PTHR11878:SF65">
    <property type="entry name" value="NA_CA-EXCHANGE PROTEIN, ISOFORM G"/>
    <property type="match status" value="1"/>
</dbReference>
<keyword evidence="4" id="KW-0406">Ion transport</keyword>
<sequence>MLLLLLVLHASAGLANLVRIGPESVVTLGSEDLAVQIAHRVNAASGDHALCHAVDMGTFDRVYCQLYDVNNSALTGISTTNFAGERVQAIDLDVADNGNFFMVVMTTQSGGSRRARMSGWTRNGSVLFAAVEILPALNWFDVSIAATPSGPWVGGSGVLGVGQDVQARVYTYNNTGANTGMPLLVDYPGTNLNLCAFRGNSDLAVNSAGDVAFTWIKPSFYSACQGTILTRTLRASGTISPERQLSAIVRDGMGHDASPNRAPKVVSVDADRFVHAWSTGSNLVSATIDHTAVIVSPETVVLPGDLFELAGDPATGDYVLATRETQQNGGCLTRTQLVIEGQLIPITRFDLGSCFGVEQFHLQFQRNGQLVMARSYFDRATLTRIDLPAQIEVNNVTVSEGDPGPGAPPSAAINVTLTKPQPNGENVQVSYYTRNGTALAGQDYALAQDTVVFDGTTAQTAATVLLSLLPDHTYEDDERFTVEFEQPVNAVIRNGEERANIVIDDDDNTPPITPDCANNDPLQCRTIPEPDSGQSTEFQIHLNLAEPVAANLQIQYQTGDGTALAGTDYVARSGSVQIVAGATDATIVLTVLGDETPEDTETFHLRLNAPNAVQLSATDLIVHILDDAICYLEVAPNSLVSESAGSTETLNVTTRPNCNWTVSATEPWITITTPVSNVGNGVVNVDIAPFAAPVGVFDRSGAVQISLATPAITKTIPVDQDGDCQFTVDTGSLNIGVEGGTSTVQVDASVPECPWIVSSPVPWITILSPLEPVFGDGQVRLSVDANAAQANQAAGTRNVTLDSDEVSISVAQAGCTYALDQTSVSASASGDASYTVNLDTPGVCRWTAVSRASWILVQNGASGTGDGAIEIFVLDNPTVQPRTGTVSIGDQTLAVTQAGLACNYTLDPASIAACPDGRAFSLDVTATDGCLWTLHSGAAWIEVLDGLAGEGSDQSTGVIDLNLSETERSSNLALRAQNIDVASTSVRQEGYLTYETFEGARPADWDYAPDSVWAMVPGSLFGHALDVAGIATALDQDGVCRECEIEATVTLTSLGSSPSDALTLLGWYRDSANQVGVSMNEFSNRWTLYQLVGGTRVSVTADVSKILPNHPYALRLSFDGNVFRADVDGAPLLQLPVQGAPPTGRGGLSLNNSNARLSEFRVTRLAAMPVSNGDLVFSGGFEAAETPNLSQCLRTD</sequence>
<dbReference type="GO" id="GO:0007154">
    <property type="term" value="P:cell communication"/>
    <property type="evidence" value="ECO:0007669"/>
    <property type="project" value="InterPro"/>
</dbReference>
<dbReference type="GO" id="GO:0030001">
    <property type="term" value="P:metal ion transport"/>
    <property type="evidence" value="ECO:0007669"/>
    <property type="project" value="TreeGrafter"/>
</dbReference>
<dbReference type="Pfam" id="PF19190">
    <property type="entry name" value="BACON_2"/>
    <property type="match status" value="2"/>
</dbReference>
<dbReference type="KEGG" id="xba:C7S18_18855"/>
<name>A0A2P1PW67_9GAMM</name>
<evidence type="ECO:0000313" key="6">
    <source>
        <dbReference type="EMBL" id="AVP99101.1"/>
    </source>
</evidence>
<dbReference type="Gene3D" id="2.60.120.560">
    <property type="entry name" value="Exo-inulinase, domain 1"/>
    <property type="match status" value="1"/>
</dbReference>
<dbReference type="InterPro" id="IPR024361">
    <property type="entry name" value="BACON"/>
</dbReference>
<dbReference type="InterPro" id="IPR038081">
    <property type="entry name" value="CalX-like_sf"/>
</dbReference>
<proteinExistence type="predicted"/>
<keyword evidence="1" id="KW-0732">Signal</keyword>
<dbReference type="Gene3D" id="2.60.40.2030">
    <property type="match status" value="2"/>
</dbReference>
<keyword evidence="3" id="KW-0106">Calcium</keyword>
<reference evidence="6 7" key="2">
    <citation type="submission" date="2018-03" db="EMBL/GenBank/DDBJ databases">
        <authorList>
            <person name="Keele B.F."/>
        </authorList>
    </citation>
    <scope>NUCLEOTIDE SEQUENCE [LARGE SCALE GENOMIC DNA]</scope>
    <source>
        <strain evidence="6 7">D13</strain>
    </source>
</reference>
<keyword evidence="4" id="KW-0813">Transport</keyword>
<evidence type="ECO:0000256" key="4">
    <source>
        <dbReference type="ARBA" id="ARBA00023065"/>
    </source>
</evidence>
<dbReference type="InterPro" id="IPR003644">
    <property type="entry name" value="Calx_beta"/>
</dbReference>
<evidence type="ECO:0000313" key="7">
    <source>
        <dbReference type="Proteomes" id="UP000241074"/>
    </source>
</evidence>
<accession>A0A2P1PW67</accession>
<dbReference type="GO" id="GO:0016020">
    <property type="term" value="C:membrane"/>
    <property type="evidence" value="ECO:0007669"/>
    <property type="project" value="InterPro"/>
</dbReference>
<keyword evidence="2" id="KW-0677">Repeat</keyword>
<gene>
    <name evidence="6" type="ORF">C7S18_18855</name>
</gene>
<organism evidence="6 7">
    <name type="scientific">Ahniella affigens</name>
    <dbReference type="NCBI Taxonomy" id="2021234"/>
    <lineage>
        <taxon>Bacteria</taxon>
        <taxon>Pseudomonadati</taxon>
        <taxon>Pseudomonadota</taxon>
        <taxon>Gammaproteobacteria</taxon>
        <taxon>Lysobacterales</taxon>
        <taxon>Rhodanobacteraceae</taxon>
        <taxon>Ahniella</taxon>
    </lineage>
</organism>
<dbReference type="AlphaFoldDB" id="A0A2P1PW67"/>
<dbReference type="InterPro" id="IPR013783">
    <property type="entry name" value="Ig-like_fold"/>
</dbReference>
<dbReference type="EMBL" id="CP027860">
    <property type="protein sequence ID" value="AVP99101.1"/>
    <property type="molecule type" value="Genomic_DNA"/>
</dbReference>
<evidence type="ECO:0000259" key="5">
    <source>
        <dbReference type="SMART" id="SM00237"/>
    </source>
</evidence>
<dbReference type="Gene3D" id="2.60.40.10">
    <property type="entry name" value="Immunoglobulins"/>
    <property type="match status" value="4"/>
</dbReference>
<reference evidence="6 7" key="1">
    <citation type="submission" date="2018-03" db="EMBL/GenBank/DDBJ databases">
        <title>Ahniella affigens gen. nov., sp. nov., a gammaproteobacterium isolated from sandy soil near a stream.</title>
        <authorList>
            <person name="Ko Y."/>
            <person name="Kim J.-H."/>
        </authorList>
    </citation>
    <scope>NUCLEOTIDE SEQUENCE [LARGE SCALE GENOMIC DNA]</scope>
    <source>
        <strain evidence="6 7">D13</strain>
    </source>
</reference>
<dbReference type="SMART" id="SM00237">
    <property type="entry name" value="Calx_beta"/>
    <property type="match status" value="2"/>
</dbReference>
<feature type="domain" description="Calx-beta" evidence="5">
    <location>
        <begin position="525"/>
        <end position="608"/>
    </location>
</feature>
<evidence type="ECO:0000256" key="3">
    <source>
        <dbReference type="ARBA" id="ARBA00022837"/>
    </source>
</evidence>
<dbReference type="CDD" id="cd14948">
    <property type="entry name" value="BACON"/>
    <property type="match status" value="2"/>
</dbReference>
<dbReference type="Proteomes" id="UP000241074">
    <property type="component" value="Chromosome"/>
</dbReference>
<feature type="domain" description="Calx-beta" evidence="5">
    <location>
        <begin position="380"/>
        <end position="485"/>
    </location>
</feature>
<keyword evidence="7" id="KW-1185">Reference proteome</keyword>
<dbReference type="Pfam" id="PF03160">
    <property type="entry name" value="Calx-beta"/>
    <property type="match status" value="2"/>
</dbReference>
<evidence type="ECO:0000256" key="1">
    <source>
        <dbReference type="ARBA" id="ARBA00022729"/>
    </source>
</evidence>
<protein>
    <recommendedName>
        <fullName evidence="5">Calx-beta domain-containing protein</fullName>
    </recommendedName>
</protein>